<dbReference type="RefSeq" id="WP_368652365.1">
    <property type="nucleotide sequence ID" value="NZ_CP162599.1"/>
</dbReference>
<dbReference type="AlphaFoldDB" id="A0AB39HLR8"/>
<dbReference type="EMBL" id="CP162599">
    <property type="protein sequence ID" value="XDK31639.1"/>
    <property type="molecule type" value="Genomic_DNA"/>
</dbReference>
<organism evidence="1">
    <name type="scientific">Ornithinibacillus sp. 4-3</name>
    <dbReference type="NCBI Taxonomy" id="3231488"/>
    <lineage>
        <taxon>Bacteria</taxon>
        <taxon>Bacillati</taxon>
        <taxon>Bacillota</taxon>
        <taxon>Bacilli</taxon>
        <taxon>Bacillales</taxon>
        <taxon>Bacillaceae</taxon>
        <taxon>Ornithinibacillus</taxon>
    </lineage>
</organism>
<evidence type="ECO:0000313" key="1">
    <source>
        <dbReference type="EMBL" id="XDK31639.1"/>
    </source>
</evidence>
<protein>
    <submittedName>
        <fullName evidence="1">Uncharacterized protein</fullName>
    </submittedName>
</protein>
<accession>A0AB39HLR8</accession>
<proteinExistence type="predicted"/>
<gene>
    <name evidence="1" type="ORF">AB4Y30_11440</name>
</gene>
<sequence>MSETVQDAYNHLIDLGYTQNDIDEMDIIYHLQLLGRRKSAKETNEDEKLYIDDLGI</sequence>
<reference evidence="1" key="1">
    <citation type="submission" date="2024-07" db="EMBL/GenBank/DDBJ databases">
        <title>Halotolerant mesophilic bacterium Ornithinibacillus sp. 4-3, sp. nov., isolated from soil.</title>
        <authorList>
            <person name="Sidarenka A.V."/>
            <person name="Guliayeva D.E."/>
            <person name="Leanovich S.I."/>
            <person name="Hileuskaya K.S."/>
            <person name="Akhremchuk A.E."/>
            <person name="Sikolenko M.A."/>
            <person name="Valentovich L.N."/>
        </authorList>
    </citation>
    <scope>NUCLEOTIDE SEQUENCE</scope>
    <source>
        <strain evidence="1">4-3</strain>
    </source>
</reference>
<name>A0AB39HLR8_9BACI</name>